<name>A0AAD5U3K7_9FUNG</name>
<sequence length="520" mass="59537">MAVVPKLNIVKNLTKRKVCIGLEIHATLKTKHKLFSNTINHSNINFKQNSNANLFDLGFPGSLPVINNEAVCQAIKASLVLNANVNKFSQFLTFYIYSYDLPLGYQITQKDHPIANYGFLDIMSGSKDFQSKVKKRISINQIQLEMDSAKSIQNNNYVYLDFNRSNQPVLEIVTNPTLESSDDTVSFLKLLLRELIHNELTITNIEQGTFRTDVNISLTDSLDKFGTRCEIKHLSSFNSIKQAIDFEIERQNKLLDNGVEVQHETRGFNEKTLETFLLREKEMDADYRFLPEPDLPIIEVSDRVIDTLRSELPESLQARRERLLSYGLSDYTVNVLMDQYKAVEFFEKCAKNRDKKKVANWMVGEIFRFLNENAAEAAGLGDESSFNENQESVMSLSMNDLPISAERLGEVIDLVDSEQVSALRGKNILRKILREKLTETPLQIAKDLGYIQMKIDLEEFNAIFEKIAAENYKQIERLKGKKNAKKSLKGFFMGKFMSETKGKLNPLDCDKFLEEKLDQN</sequence>
<comment type="similarity">
    <text evidence="1 10">Belongs to the GatB/GatE family. GatB subfamily.</text>
</comment>
<dbReference type="Gene3D" id="1.10.10.410">
    <property type="match status" value="1"/>
</dbReference>
<dbReference type="InterPro" id="IPR003789">
    <property type="entry name" value="Asn/Gln_tRNA_amidoTrase-B-like"/>
</dbReference>
<dbReference type="InterPro" id="IPR006075">
    <property type="entry name" value="Asn/Gln-tRNA_Trfase_suB/E_cat"/>
</dbReference>
<organism evidence="12 13">
    <name type="scientific">Clydaea vesicula</name>
    <dbReference type="NCBI Taxonomy" id="447962"/>
    <lineage>
        <taxon>Eukaryota</taxon>
        <taxon>Fungi</taxon>
        <taxon>Fungi incertae sedis</taxon>
        <taxon>Chytridiomycota</taxon>
        <taxon>Chytridiomycota incertae sedis</taxon>
        <taxon>Chytridiomycetes</taxon>
        <taxon>Lobulomycetales</taxon>
        <taxon>Lobulomycetaceae</taxon>
        <taxon>Clydaea</taxon>
    </lineage>
</organism>
<evidence type="ECO:0000256" key="6">
    <source>
        <dbReference type="ARBA" id="ARBA00022917"/>
    </source>
</evidence>
<dbReference type="GO" id="GO:0050567">
    <property type="term" value="F:glutaminyl-tRNA synthase (glutamine-hydrolyzing) activity"/>
    <property type="evidence" value="ECO:0007669"/>
    <property type="project" value="UniProtKB-UniRule"/>
</dbReference>
<evidence type="ECO:0000256" key="9">
    <source>
        <dbReference type="ARBA" id="ARBA00047913"/>
    </source>
</evidence>
<dbReference type="HAMAP" id="MF_00121">
    <property type="entry name" value="GatB"/>
    <property type="match status" value="1"/>
</dbReference>
<dbReference type="InterPro" id="IPR042114">
    <property type="entry name" value="GatB_C_1"/>
</dbReference>
<protein>
    <recommendedName>
        <fullName evidence="10">Glutamyl-tRNA(Gln) amidotransferase subunit B, mitochondrial</fullName>
        <shortName evidence="10">Glu-AdT subunit B</shortName>
        <ecNumber evidence="10">6.3.5.-</ecNumber>
    </recommendedName>
</protein>
<comment type="subcellular location">
    <subcellularLocation>
        <location evidence="10">Mitochondrion</location>
    </subcellularLocation>
</comment>
<keyword evidence="5 10" id="KW-0067">ATP-binding</keyword>
<evidence type="ECO:0000313" key="13">
    <source>
        <dbReference type="Proteomes" id="UP001211065"/>
    </source>
</evidence>
<evidence type="ECO:0000256" key="8">
    <source>
        <dbReference type="ARBA" id="ARBA00047380"/>
    </source>
</evidence>
<evidence type="ECO:0000259" key="11">
    <source>
        <dbReference type="SMART" id="SM00845"/>
    </source>
</evidence>
<comment type="subunit">
    <text evidence="10">Subunit of the heterotrimeric GatCAB amidotransferase (AdT) complex, composed of A, B and C subunits.</text>
</comment>
<keyword evidence="13" id="KW-1185">Reference proteome</keyword>
<evidence type="ECO:0000256" key="3">
    <source>
        <dbReference type="ARBA" id="ARBA00022598"/>
    </source>
</evidence>
<comment type="function">
    <text evidence="7">Allows the formation of correctly charged Asn-tRNA(Asn) or Gln-tRNA(Gln) through the transamidation of misacylated Asp-tRNA(Asn) or Glu-tRNA(Gln) in organisms which lack either or both of asparaginyl-tRNA or glutaminyl-tRNA synthetases. The reaction takes place in the presence of glutamine and ATP through an activated phospho-Asp-tRNA(Asn) or phospho-Glu-tRNA(Gln).</text>
</comment>
<dbReference type="EMBL" id="JADGJW010000320">
    <property type="protein sequence ID" value="KAJ3219959.1"/>
    <property type="molecule type" value="Genomic_DNA"/>
</dbReference>
<dbReference type="Pfam" id="PF02637">
    <property type="entry name" value="GatB_Yqey"/>
    <property type="match status" value="1"/>
</dbReference>
<comment type="caution">
    <text evidence="12">The sequence shown here is derived from an EMBL/GenBank/DDBJ whole genome shotgun (WGS) entry which is preliminary data.</text>
</comment>
<comment type="function">
    <text evidence="10">Allows the formation of correctly charged Gln-tRNA(Gln) through the transamidation of misacylated Glu-tRNA(Gln) in the mitochondria. The reaction takes place in the presence of glutamine and ATP through an activated gamma-phospho-Glu-tRNA(Gln).</text>
</comment>
<dbReference type="GO" id="GO:0070681">
    <property type="term" value="P:glutaminyl-tRNAGln biosynthesis via transamidation"/>
    <property type="evidence" value="ECO:0007669"/>
    <property type="project" value="UniProtKB-UniRule"/>
</dbReference>
<comment type="catalytic activity">
    <reaction evidence="8">
        <text>L-aspartyl-tRNA(Asn) + L-glutamine + ATP + H2O = L-asparaginyl-tRNA(Asn) + L-glutamate + ADP + phosphate + 2 H(+)</text>
        <dbReference type="Rhea" id="RHEA:14513"/>
        <dbReference type="Rhea" id="RHEA-COMP:9674"/>
        <dbReference type="Rhea" id="RHEA-COMP:9677"/>
        <dbReference type="ChEBI" id="CHEBI:15377"/>
        <dbReference type="ChEBI" id="CHEBI:15378"/>
        <dbReference type="ChEBI" id="CHEBI:29985"/>
        <dbReference type="ChEBI" id="CHEBI:30616"/>
        <dbReference type="ChEBI" id="CHEBI:43474"/>
        <dbReference type="ChEBI" id="CHEBI:58359"/>
        <dbReference type="ChEBI" id="CHEBI:78515"/>
        <dbReference type="ChEBI" id="CHEBI:78516"/>
        <dbReference type="ChEBI" id="CHEBI:456216"/>
    </reaction>
</comment>
<evidence type="ECO:0000256" key="1">
    <source>
        <dbReference type="ARBA" id="ARBA00005306"/>
    </source>
</evidence>
<evidence type="ECO:0000313" key="12">
    <source>
        <dbReference type="EMBL" id="KAJ3219959.1"/>
    </source>
</evidence>
<accession>A0AAD5U3K7</accession>
<dbReference type="PANTHER" id="PTHR11659">
    <property type="entry name" value="GLUTAMYL-TRNA GLN AMIDOTRANSFERASE SUBUNIT B MITOCHONDRIAL AND PROKARYOTIC PET112-RELATED"/>
    <property type="match status" value="1"/>
</dbReference>
<gene>
    <name evidence="12" type="ORF">HK099_004525</name>
</gene>
<comment type="catalytic activity">
    <reaction evidence="9 10">
        <text>L-glutamyl-tRNA(Gln) + L-glutamine + ATP + H2O = L-glutaminyl-tRNA(Gln) + L-glutamate + ADP + phosphate + H(+)</text>
        <dbReference type="Rhea" id="RHEA:17521"/>
        <dbReference type="Rhea" id="RHEA-COMP:9681"/>
        <dbReference type="Rhea" id="RHEA-COMP:9684"/>
        <dbReference type="ChEBI" id="CHEBI:15377"/>
        <dbReference type="ChEBI" id="CHEBI:15378"/>
        <dbReference type="ChEBI" id="CHEBI:29985"/>
        <dbReference type="ChEBI" id="CHEBI:30616"/>
        <dbReference type="ChEBI" id="CHEBI:43474"/>
        <dbReference type="ChEBI" id="CHEBI:58359"/>
        <dbReference type="ChEBI" id="CHEBI:78520"/>
        <dbReference type="ChEBI" id="CHEBI:78521"/>
        <dbReference type="ChEBI" id="CHEBI:456216"/>
    </reaction>
</comment>
<dbReference type="NCBIfam" id="NF004012">
    <property type="entry name" value="PRK05477.1-2"/>
    <property type="match status" value="1"/>
</dbReference>
<dbReference type="SMART" id="SM00845">
    <property type="entry name" value="GatB_Yqey"/>
    <property type="match status" value="1"/>
</dbReference>
<evidence type="ECO:0000256" key="4">
    <source>
        <dbReference type="ARBA" id="ARBA00022741"/>
    </source>
</evidence>
<evidence type="ECO:0000256" key="10">
    <source>
        <dbReference type="HAMAP-Rule" id="MF_03147"/>
    </source>
</evidence>
<feature type="domain" description="Asn/Gln amidotransferase" evidence="11">
    <location>
        <begin position="344"/>
        <end position="517"/>
    </location>
</feature>
<dbReference type="EC" id="6.3.5.-" evidence="10"/>
<dbReference type="GO" id="GO:0005524">
    <property type="term" value="F:ATP binding"/>
    <property type="evidence" value="ECO:0007669"/>
    <property type="project" value="UniProtKB-KW"/>
</dbReference>
<dbReference type="SUPFAM" id="SSF89095">
    <property type="entry name" value="GatB/YqeY motif"/>
    <property type="match status" value="2"/>
</dbReference>
<keyword evidence="6 10" id="KW-0648">Protein biosynthesis</keyword>
<dbReference type="PANTHER" id="PTHR11659:SF0">
    <property type="entry name" value="GLUTAMYL-TRNA(GLN) AMIDOTRANSFERASE SUBUNIT B, MITOCHONDRIAL"/>
    <property type="match status" value="1"/>
</dbReference>
<proteinExistence type="inferred from homology"/>
<reference evidence="12" key="1">
    <citation type="submission" date="2020-05" db="EMBL/GenBank/DDBJ databases">
        <title>Phylogenomic resolution of chytrid fungi.</title>
        <authorList>
            <person name="Stajich J.E."/>
            <person name="Amses K."/>
            <person name="Simmons R."/>
            <person name="Seto K."/>
            <person name="Myers J."/>
            <person name="Bonds A."/>
            <person name="Quandt C.A."/>
            <person name="Barry K."/>
            <person name="Liu P."/>
            <person name="Grigoriev I."/>
            <person name="Longcore J.E."/>
            <person name="James T.Y."/>
        </authorList>
    </citation>
    <scope>NUCLEOTIDE SEQUENCE</scope>
    <source>
        <strain evidence="12">JEL0476</strain>
    </source>
</reference>
<dbReference type="InterPro" id="IPR023168">
    <property type="entry name" value="GatB_Yqey_C_2"/>
</dbReference>
<dbReference type="InterPro" id="IPR014746">
    <property type="entry name" value="Gln_synth/guanido_kin_cat_dom"/>
</dbReference>
<dbReference type="InterPro" id="IPR017959">
    <property type="entry name" value="Asn/Gln-tRNA_amidoTrfase_suB/E"/>
</dbReference>
<dbReference type="NCBIfam" id="TIGR00133">
    <property type="entry name" value="gatB"/>
    <property type="match status" value="1"/>
</dbReference>
<dbReference type="Proteomes" id="UP001211065">
    <property type="component" value="Unassembled WGS sequence"/>
</dbReference>
<evidence type="ECO:0000256" key="7">
    <source>
        <dbReference type="ARBA" id="ARBA00024799"/>
    </source>
</evidence>
<keyword evidence="10" id="KW-0496">Mitochondrion</keyword>
<dbReference type="InterPro" id="IPR004413">
    <property type="entry name" value="GatB"/>
</dbReference>
<dbReference type="Gene3D" id="1.10.150.380">
    <property type="entry name" value="GatB domain, N-terminal subdomain"/>
    <property type="match status" value="1"/>
</dbReference>
<dbReference type="GO" id="GO:0030956">
    <property type="term" value="C:glutamyl-tRNA(Gln) amidotransferase complex"/>
    <property type="evidence" value="ECO:0007669"/>
    <property type="project" value="UniProtKB-UniRule"/>
</dbReference>
<dbReference type="Pfam" id="PF02934">
    <property type="entry name" value="GatB_N"/>
    <property type="match status" value="1"/>
</dbReference>
<dbReference type="GO" id="GO:0032543">
    <property type="term" value="P:mitochondrial translation"/>
    <property type="evidence" value="ECO:0007669"/>
    <property type="project" value="UniProtKB-UniRule"/>
</dbReference>
<comment type="subunit">
    <text evidence="2">Heterotrimer of A, B and C subunits.</text>
</comment>
<dbReference type="GO" id="GO:0005739">
    <property type="term" value="C:mitochondrion"/>
    <property type="evidence" value="ECO:0007669"/>
    <property type="project" value="UniProtKB-SubCell"/>
</dbReference>
<dbReference type="SUPFAM" id="SSF55931">
    <property type="entry name" value="Glutamine synthetase/guanido kinase"/>
    <property type="match status" value="1"/>
</dbReference>
<dbReference type="InterPro" id="IPR018027">
    <property type="entry name" value="Asn/Gln_amidotransferase"/>
</dbReference>
<evidence type="ECO:0000256" key="5">
    <source>
        <dbReference type="ARBA" id="ARBA00022840"/>
    </source>
</evidence>
<keyword evidence="4 10" id="KW-0547">Nucleotide-binding</keyword>
<evidence type="ECO:0000256" key="2">
    <source>
        <dbReference type="ARBA" id="ARBA00011123"/>
    </source>
</evidence>
<dbReference type="AlphaFoldDB" id="A0AAD5U3K7"/>
<keyword evidence="3 10" id="KW-0436">Ligase</keyword>